<name>A0A0D7AJT4_9AGAR</name>
<dbReference type="EMBL" id="KN881648">
    <property type="protein sequence ID" value="KIY51827.1"/>
    <property type="molecule type" value="Genomic_DNA"/>
</dbReference>
<dbReference type="Proteomes" id="UP000054144">
    <property type="component" value="Unassembled WGS sequence"/>
</dbReference>
<keyword evidence="3" id="KW-1185">Reference proteome</keyword>
<protein>
    <submittedName>
        <fullName evidence="2">Uncharacterized protein</fullName>
    </submittedName>
</protein>
<evidence type="ECO:0000313" key="3">
    <source>
        <dbReference type="Proteomes" id="UP000054144"/>
    </source>
</evidence>
<accession>A0A0D7AJT4</accession>
<proteinExistence type="predicted"/>
<feature type="region of interest" description="Disordered" evidence="1">
    <location>
        <begin position="1"/>
        <end position="141"/>
    </location>
</feature>
<evidence type="ECO:0000313" key="2">
    <source>
        <dbReference type="EMBL" id="KIY51827.1"/>
    </source>
</evidence>
<gene>
    <name evidence="2" type="ORF">FISHEDRAFT_70547</name>
</gene>
<feature type="compositionally biased region" description="Low complexity" evidence="1">
    <location>
        <begin position="52"/>
        <end position="63"/>
    </location>
</feature>
<dbReference type="AlphaFoldDB" id="A0A0D7AJT4"/>
<feature type="compositionally biased region" description="Polar residues" evidence="1">
    <location>
        <begin position="76"/>
        <end position="97"/>
    </location>
</feature>
<sequence length="185" mass="20022">MAHPYKRPMTSTNVRGRTLCARSAESAESEPVQFLPEKKRRPRPRKDSHPISEATAEPATTSAQDPVTEAREALRISTSLSTAADFVTSSPSGTTAEGPQGDKDLASPTTPRKLAGWSPRTEEEPHAPGGGSSEDDVPTPLYSTMSPECSVTTPGKHNPYGWCIVTGHTICSRQQAFFIYKNCTY</sequence>
<evidence type="ECO:0000256" key="1">
    <source>
        <dbReference type="SAM" id="MobiDB-lite"/>
    </source>
</evidence>
<reference evidence="2 3" key="1">
    <citation type="journal article" date="2015" name="Fungal Genet. Biol.">
        <title>Evolution of novel wood decay mechanisms in Agaricales revealed by the genome sequences of Fistulina hepatica and Cylindrobasidium torrendii.</title>
        <authorList>
            <person name="Floudas D."/>
            <person name="Held B.W."/>
            <person name="Riley R."/>
            <person name="Nagy L.G."/>
            <person name="Koehler G."/>
            <person name="Ransdell A.S."/>
            <person name="Younus H."/>
            <person name="Chow J."/>
            <person name="Chiniquy J."/>
            <person name="Lipzen A."/>
            <person name="Tritt A."/>
            <person name="Sun H."/>
            <person name="Haridas S."/>
            <person name="LaButti K."/>
            <person name="Ohm R.A."/>
            <person name="Kues U."/>
            <person name="Blanchette R.A."/>
            <person name="Grigoriev I.V."/>
            <person name="Minto R.E."/>
            <person name="Hibbett D.S."/>
        </authorList>
    </citation>
    <scope>NUCLEOTIDE SEQUENCE [LARGE SCALE GENOMIC DNA]</scope>
    <source>
        <strain evidence="2 3">ATCC 64428</strain>
    </source>
</reference>
<organism evidence="2 3">
    <name type="scientific">Fistulina hepatica ATCC 64428</name>
    <dbReference type="NCBI Taxonomy" id="1128425"/>
    <lineage>
        <taxon>Eukaryota</taxon>
        <taxon>Fungi</taxon>
        <taxon>Dikarya</taxon>
        <taxon>Basidiomycota</taxon>
        <taxon>Agaricomycotina</taxon>
        <taxon>Agaricomycetes</taxon>
        <taxon>Agaricomycetidae</taxon>
        <taxon>Agaricales</taxon>
        <taxon>Fistulinaceae</taxon>
        <taxon>Fistulina</taxon>
    </lineage>
</organism>